<evidence type="ECO:0000313" key="3">
    <source>
        <dbReference type="Proteomes" id="UP000199286"/>
    </source>
</evidence>
<feature type="region of interest" description="Disordered" evidence="1">
    <location>
        <begin position="1"/>
        <end position="21"/>
    </location>
</feature>
<dbReference type="OrthoDB" id="7737283at2"/>
<keyword evidence="3" id="KW-1185">Reference proteome</keyword>
<dbReference type="GO" id="GO:0003677">
    <property type="term" value="F:DNA binding"/>
    <property type="evidence" value="ECO:0007669"/>
    <property type="project" value="InterPro"/>
</dbReference>
<organism evidence="2 3">
    <name type="scientific">Citreimonas salinaria</name>
    <dbReference type="NCBI Taxonomy" id="321339"/>
    <lineage>
        <taxon>Bacteria</taxon>
        <taxon>Pseudomonadati</taxon>
        <taxon>Pseudomonadota</taxon>
        <taxon>Alphaproteobacteria</taxon>
        <taxon>Rhodobacterales</taxon>
        <taxon>Roseobacteraceae</taxon>
        <taxon>Citreimonas</taxon>
    </lineage>
</organism>
<evidence type="ECO:0000256" key="1">
    <source>
        <dbReference type="SAM" id="MobiDB-lite"/>
    </source>
</evidence>
<evidence type="ECO:0008006" key="4">
    <source>
        <dbReference type="Google" id="ProtNLM"/>
    </source>
</evidence>
<feature type="compositionally biased region" description="Basic and acidic residues" evidence="1">
    <location>
        <begin position="1"/>
        <end position="11"/>
    </location>
</feature>
<dbReference type="GO" id="GO:0006310">
    <property type="term" value="P:DNA recombination"/>
    <property type="evidence" value="ECO:0007669"/>
    <property type="project" value="InterPro"/>
</dbReference>
<name>A0A1H3N820_9RHOB</name>
<dbReference type="RefSeq" id="WP_089885706.1">
    <property type="nucleotide sequence ID" value="NZ_FNPF01000021.1"/>
</dbReference>
<evidence type="ECO:0000313" key="2">
    <source>
        <dbReference type="EMBL" id="SDY84810.1"/>
    </source>
</evidence>
<feature type="region of interest" description="Disordered" evidence="1">
    <location>
        <begin position="212"/>
        <end position="244"/>
    </location>
</feature>
<dbReference type="GO" id="GO:0015074">
    <property type="term" value="P:DNA integration"/>
    <property type="evidence" value="ECO:0007669"/>
    <property type="project" value="InterPro"/>
</dbReference>
<proteinExistence type="predicted"/>
<dbReference type="EMBL" id="FNPF01000021">
    <property type="protein sequence ID" value="SDY84810.1"/>
    <property type="molecule type" value="Genomic_DNA"/>
</dbReference>
<reference evidence="2 3" key="1">
    <citation type="submission" date="2016-10" db="EMBL/GenBank/DDBJ databases">
        <authorList>
            <person name="de Groot N.N."/>
        </authorList>
    </citation>
    <scope>NUCLEOTIDE SEQUENCE [LARGE SCALE GENOMIC DNA]</scope>
    <source>
        <strain evidence="2 3">DSM 26880</strain>
    </source>
</reference>
<accession>A0A1H3N820</accession>
<dbReference type="Gene3D" id="1.10.443.10">
    <property type="entry name" value="Intergrase catalytic core"/>
    <property type="match status" value="1"/>
</dbReference>
<protein>
    <recommendedName>
        <fullName evidence="4">Phage integrase family protein</fullName>
    </recommendedName>
</protein>
<dbReference type="Proteomes" id="UP000199286">
    <property type="component" value="Unassembled WGS sequence"/>
</dbReference>
<gene>
    <name evidence="2" type="ORF">SAMN05444340_12122</name>
</gene>
<sequence>MDLMMPRREPQKAPTEGPSIGPALDIEDVFKALLDDIDFSKLAGGLQLTDWDRDRLERGLTLDLILDGFRAARDVELKSKPRTQLQDSGTLSQYSKAVRRLAEADPYGDPYRRFARLTKADDWTSTSARALAKAGLNRSASHAVLELLPALLEQLSADKDGPVTQGLQEWLRSQYNGSTRHGDLRGSDVLELARALNFLHDFPPDLHGRRAQAGFQKAAEQGRKKKSTAKAKRQSKPEQTPDFDGDYRAELEFHAEIERERKAKSRKTGKRPALTHIRKLEAKRRKAGTDCDWRSEIWKQAVADPSLGDDRRAALAVLMGVGCRPAAITAGVHVVHLKGGLDDEHDRIAVRLPGTKLSDFDFLDQDHLTLKRTEADQEDISELRDDPAVQAFNTKGQAWVWYEFDCATPETRWLAKYVRRQKQAGMPRFQDSDPREQEVLKKLGKDAMCHSRIKWPHDFQDRAALQRKSKSELSVLITSAMSGRIKRLARAAFPELKKGGPQVTGYVFRHAWSADLKEALDDPEDVSRAMAHLSSRTGSRYGVRSQAAPRNRAGNLRIYAAEPRIRAANRFSPGPVRM</sequence>
<dbReference type="InterPro" id="IPR013762">
    <property type="entry name" value="Integrase-like_cat_sf"/>
</dbReference>
<dbReference type="AlphaFoldDB" id="A0A1H3N820"/>
<feature type="compositionally biased region" description="Basic residues" evidence="1">
    <location>
        <begin position="223"/>
        <end position="234"/>
    </location>
</feature>